<evidence type="ECO:0000313" key="3">
    <source>
        <dbReference type="Proteomes" id="UP000717996"/>
    </source>
</evidence>
<gene>
    <name evidence="2" type="ORF">G6F51_001070</name>
</gene>
<organism evidence="2 3">
    <name type="scientific">Rhizopus oryzae</name>
    <name type="common">Mucormycosis agent</name>
    <name type="synonym">Rhizopus arrhizus var. delemar</name>
    <dbReference type="NCBI Taxonomy" id="64495"/>
    <lineage>
        <taxon>Eukaryota</taxon>
        <taxon>Fungi</taxon>
        <taxon>Fungi incertae sedis</taxon>
        <taxon>Mucoromycota</taxon>
        <taxon>Mucoromycotina</taxon>
        <taxon>Mucoromycetes</taxon>
        <taxon>Mucorales</taxon>
        <taxon>Mucorineae</taxon>
        <taxon>Rhizopodaceae</taxon>
        <taxon>Rhizopus</taxon>
    </lineage>
</organism>
<feature type="region of interest" description="Disordered" evidence="1">
    <location>
        <begin position="208"/>
        <end position="231"/>
    </location>
</feature>
<proteinExistence type="predicted"/>
<reference evidence="2" key="1">
    <citation type="journal article" date="2020" name="Microb. Genom.">
        <title>Genetic diversity of clinical and environmental Mucorales isolates obtained from an investigation of mucormycosis cases among solid organ transplant recipients.</title>
        <authorList>
            <person name="Nguyen M.H."/>
            <person name="Kaul D."/>
            <person name="Muto C."/>
            <person name="Cheng S.J."/>
            <person name="Richter R.A."/>
            <person name="Bruno V.M."/>
            <person name="Liu G."/>
            <person name="Beyhan S."/>
            <person name="Sundermann A.J."/>
            <person name="Mounaud S."/>
            <person name="Pasculle A.W."/>
            <person name="Nierman W.C."/>
            <person name="Driscoll E."/>
            <person name="Cumbie R."/>
            <person name="Clancy C.J."/>
            <person name="Dupont C.L."/>
        </authorList>
    </citation>
    <scope>NUCLEOTIDE SEQUENCE</scope>
    <source>
        <strain evidence="2">GL16</strain>
    </source>
</reference>
<name>A0A9P6YMS9_RHIOR</name>
<dbReference type="EMBL" id="JAANIT010000073">
    <property type="protein sequence ID" value="KAG1552689.1"/>
    <property type="molecule type" value="Genomic_DNA"/>
</dbReference>
<accession>A0A9P6YMS9</accession>
<evidence type="ECO:0000313" key="2">
    <source>
        <dbReference type="EMBL" id="KAG1552689.1"/>
    </source>
</evidence>
<protein>
    <submittedName>
        <fullName evidence="2">Uncharacterized protein</fullName>
    </submittedName>
</protein>
<sequence>MYSQSLLNSSSSFNTIQNPNTQLRVQSKYNLTSESLSNRIEQYLSVSKSAKAMDSNTTSLDKRRSYEECVLDSPCSVPFPHHNQAILLSATEQACVYNRLNTSTDSTINLSIRTALSQDTLALPLTRDEMMHPSLQNASSSRDQDKNDQNPLIWRRSPDVCSFDSFHPTKSTSLPTLIIHSQEDKDTNAKKRSLSRLKRSRLFFKSRQTNNSCSPHSYSNTSSSAPSLSPASTKVSSIQEDTKYNLNISLKWYQKVWNLLRSKGTRTQVKNPVLHKPCLSPTDPVWYAQYKCSPSFPSPDTCLIH</sequence>
<comment type="caution">
    <text evidence="2">The sequence shown here is derived from an EMBL/GenBank/DDBJ whole genome shotgun (WGS) entry which is preliminary data.</text>
</comment>
<dbReference type="Proteomes" id="UP000717996">
    <property type="component" value="Unassembled WGS sequence"/>
</dbReference>
<dbReference type="AlphaFoldDB" id="A0A9P6YMS9"/>
<evidence type="ECO:0000256" key="1">
    <source>
        <dbReference type="SAM" id="MobiDB-lite"/>
    </source>
</evidence>